<gene>
    <name evidence="5" type="ORF">CNMCM5623_004980</name>
    <name evidence="6" type="ORF">CNMCM7691_008939</name>
</gene>
<organism evidence="6 7">
    <name type="scientific">Aspergillus felis</name>
    <dbReference type="NCBI Taxonomy" id="1287682"/>
    <lineage>
        <taxon>Eukaryota</taxon>
        <taxon>Fungi</taxon>
        <taxon>Dikarya</taxon>
        <taxon>Ascomycota</taxon>
        <taxon>Pezizomycotina</taxon>
        <taxon>Eurotiomycetes</taxon>
        <taxon>Eurotiomycetidae</taxon>
        <taxon>Eurotiales</taxon>
        <taxon>Aspergillaceae</taxon>
        <taxon>Aspergillus</taxon>
        <taxon>Aspergillus subgen. Fumigati</taxon>
    </lineage>
</organism>
<dbReference type="AlphaFoldDB" id="A0A8H6QXP0"/>
<dbReference type="CDD" id="cd12347">
    <property type="entry name" value="RRM_PPIE"/>
    <property type="match status" value="1"/>
</dbReference>
<reference evidence="6" key="1">
    <citation type="submission" date="2020-06" db="EMBL/GenBank/DDBJ databases">
        <title>Draft genome sequences of strains closely related to Aspergillus parafelis and Aspergillus hiratsukae.</title>
        <authorList>
            <person name="Dos Santos R.A.C."/>
            <person name="Rivero-Menendez O."/>
            <person name="Steenwyk J.L."/>
            <person name="Mead M.E."/>
            <person name="Goldman G.H."/>
            <person name="Alastruey-Izquierdo A."/>
            <person name="Rokas A."/>
        </authorList>
    </citation>
    <scope>NUCLEOTIDE SEQUENCE</scope>
    <source>
        <strain evidence="5">CNM-CM5623</strain>
        <strain evidence="6">CNM-CM7691</strain>
    </source>
</reference>
<accession>A0A8H6QXP0</accession>
<dbReference type="InterPro" id="IPR035979">
    <property type="entry name" value="RBD_domain_sf"/>
</dbReference>
<dbReference type="Proteomes" id="UP000641853">
    <property type="component" value="Unassembled WGS sequence"/>
</dbReference>
<dbReference type="PROSITE" id="PS50102">
    <property type="entry name" value="RRM"/>
    <property type="match status" value="1"/>
</dbReference>
<dbReference type="EMBL" id="JACBAG010001852">
    <property type="protein sequence ID" value="KAF7179887.1"/>
    <property type="molecule type" value="Genomic_DNA"/>
</dbReference>
<evidence type="ECO:0000313" key="6">
    <source>
        <dbReference type="EMBL" id="KAF7179887.1"/>
    </source>
</evidence>
<dbReference type="PANTHER" id="PTHR48037:SF1">
    <property type="entry name" value="RRM DOMAIN-CONTAINING PROTEIN"/>
    <property type="match status" value="1"/>
</dbReference>
<dbReference type="Gene3D" id="3.30.70.330">
    <property type="match status" value="1"/>
</dbReference>
<sequence>MSEKARLKCTVYVGGLDQAVTVQTLAEAFVPFGEVVDITLPKPDVPNSGDLHRGFGYVEFDLPEDAAEAIDNMDGSELYGRTIKVAAAKPQKESNEGLGSKTAIWEQEGYLAKYAVSEEDKMAAAEGRAASEGAPDPMQGLEELDVAGPKPE</sequence>
<dbReference type="GO" id="GO:0003723">
    <property type="term" value="F:RNA binding"/>
    <property type="evidence" value="ECO:0007669"/>
    <property type="project" value="UniProtKB-UniRule"/>
</dbReference>
<dbReference type="Pfam" id="PF00076">
    <property type="entry name" value="RRM_1"/>
    <property type="match status" value="1"/>
</dbReference>
<feature type="compositionally biased region" description="Low complexity" evidence="3">
    <location>
        <begin position="124"/>
        <end position="134"/>
    </location>
</feature>
<feature type="region of interest" description="Disordered" evidence="3">
    <location>
        <begin position="121"/>
        <end position="152"/>
    </location>
</feature>
<dbReference type="InterPro" id="IPR012677">
    <property type="entry name" value="Nucleotide-bd_a/b_plait_sf"/>
</dbReference>
<dbReference type="Proteomes" id="UP000654922">
    <property type="component" value="Unassembled WGS sequence"/>
</dbReference>
<dbReference type="InterPro" id="IPR000504">
    <property type="entry name" value="RRM_dom"/>
</dbReference>
<evidence type="ECO:0000256" key="2">
    <source>
        <dbReference type="PROSITE-ProRule" id="PRU00176"/>
    </source>
</evidence>
<dbReference type="SMART" id="SM00360">
    <property type="entry name" value="RRM"/>
    <property type="match status" value="1"/>
</dbReference>
<comment type="caution">
    <text evidence="6">The sequence shown here is derived from an EMBL/GenBank/DDBJ whole genome shotgun (WGS) entry which is preliminary data.</text>
</comment>
<dbReference type="OrthoDB" id="407442at2759"/>
<dbReference type="FunFam" id="3.30.70.330:FF:001161">
    <property type="entry name" value="Peptidyl prolyl cis-trans isomerase Cyclophilin, putative"/>
    <property type="match status" value="1"/>
</dbReference>
<evidence type="ECO:0000313" key="7">
    <source>
        <dbReference type="Proteomes" id="UP000641853"/>
    </source>
</evidence>
<keyword evidence="1 2" id="KW-0694">RNA-binding</keyword>
<evidence type="ECO:0000256" key="1">
    <source>
        <dbReference type="ARBA" id="ARBA00022884"/>
    </source>
</evidence>
<dbReference type="PANTHER" id="PTHR48037">
    <property type="entry name" value="ATPASE E1"/>
    <property type="match status" value="1"/>
</dbReference>
<proteinExistence type="predicted"/>
<evidence type="ECO:0000259" key="4">
    <source>
        <dbReference type="PROSITE" id="PS50102"/>
    </source>
</evidence>
<protein>
    <recommendedName>
        <fullName evidence="4">RRM domain-containing protein</fullName>
    </recommendedName>
</protein>
<dbReference type="EMBL" id="JACBAE010001117">
    <property type="protein sequence ID" value="KAF7172870.1"/>
    <property type="molecule type" value="Genomic_DNA"/>
</dbReference>
<name>A0A8H6QXP0_9EURO</name>
<evidence type="ECO:0000256" key="3">
    <source>
        <dbReference type="SAM" id="MobiDB-lite"/>
    </source>
</evidence>
<dbReference type="InterPro" id="IPR034168">
    <property type="entry name" value="PPIE_RRM"/>
</dbReference>
<dbReference type="SUPFAM" id="SSF54928">
    <property type="entry name" value="RNA-binding domain, RBD"/>
    <property type="match status" value="1"/>
</dbReference>
<evidence type="ECO:0000313" key="5">
    <source>
        <dbReference type="EMBL" id="KAF7172870.1"/>
    </source>
</evidence>
<feature type="domain" description="RRM" evidence="4">
    <location>
        <begin position="9"/>
        <end position="90"/>
    </location>
</feature>
<keyword evidence="7" id="KW-1185">Reference proteome</keyword>